<comment type="similarity">
    <text evidence="2">Belongs to the TMEM86 family.</text>
</comment>
<evidence type="ECO:0000256" key="1">
    <source>
        <dbReference type="ARBA" id="ARBA00004141"/>
    </source>
</evidence>
<reference evidence="7 8" key="1">
    <citation type="submission" date="2017-02" db="EMBL/GenBank/DDBJ databases">
        <authorList>
            <person name="Peterson S.W."/>
        </authorList>
    </citation>
    <scope>NUCLEOTIDE SEQUENCE [LARGE SCALE GENOMIC DNA]</scope>
    <source>
        <strain evidence="7 8">CIP104813</strain>
    </source>
</reference>
<keyword evidence="5 6" id="KW-0472">Membrane</keyword>
<feature type="transmembrane region" description="Helical" evidence="6">
    <location>
        <begin position="203"/>
        <end position="223"/>
    </location>
</feature>
<feature type="transmembrane region" description="Helical" evidence="6">
    <location>
        <begin position="46"/>
        <end position="79"/>
    </location>
</feature>
<keyword evidence="4 6" id="KW-1133">Transmembrane helix</keyword>
<feature type="transmembrane region" description="Helical" evidence="6">
    <location>
        <begin position="121"/>
        <end position="139"/>
    </location>
</feature>
<feature type="transmembrane region" description="Helical" evidence="6">
    <location>
        <begin position="151"/>
        <end position="171"/>
    </location>
</feature>
<feature type="transmembrane region" description="Helical" evidence="6">
    <location>
        <begin position="12"/>
        <end position="34"/>
    </location>
</feature>
<dbReference type="InterPro" id="IPR012506">
    <property type="entry name" value="TMEM86B-like"/>
</dbReference>
<evidence type="ECO:0000256" key="4">
    <source>
        <dbReference type="ARBA" id="ARBA00022989"/>
    </source>
</evidence>
<evidence type="ECO:0000313" key="8">
    <source>
        <dbReference type="Proteomes" id="UP000195981"/>
    </source>
</evidence>
<evidence type="ECO:0000313" key="7">
    <source>
        <dbReference type="EMBL" id="SLM88138.1"/>
    </source>
</evidence>
<feature type="transmembrane region" description="Helical" evidence="6">
    <location>
        <begin position="91"/>
        <end position="109"/>
    </location>
</feature>
<dbReference type="GO" id="GO:0016020">
    <property type="term" value="C:membrane"/>
    <property type="evidence" value="ECO:0007669"/>
    <property type="project" value="UniProtKB-SubCell"/>
</dbReference>
<evidence type="ECO:0000256" key="2">
    <source>
        <dbReference type="ARBA" id="ARBA00007375"/>
    </source>
</evidence>
<evidence type="ECO:0000256" key="5">
    <source>
        <dbReference type="ARBA" id="ARBA00023136"/>
    </source>
</evidence>
<protein>
    <recommendedName>
        <fullName evidence="9">YhhN-like protein</fullName>
    </recommendedName>
</protein>
<evidence type="ECO:0000256" key="3">
    <source>
        <dbReference type="ARBA" id="ARBA00022692"/>
    </source>
</evidence>
<comment type="subcellular location">
    <subcellularLocation>
        <location evidence="1">Membrane</location>
        <topology evidence="1">Multi-pass membrane protein</topology>
    </subcellularLocation>
</comment>
<feature type="transmembrane region" description="Helical" evidence="6">
    <location>
        <begin position="178"/>
        <end position="197"/>
    </location>
</feature>
<keyword evidence="8" id="KW-1185">Reference proteome</keyword>
<sequence>MAGLSVPPPPRTLIGIVAWVGFGLFAAANLYGLLAEQTGLCRIAQPLAATFLLLAFVASIRTWSTTTVLATIGVALAWVGDTLPPHLPLDSRLGSALAFGLAMIAYAAALRPLWLQVRDSLRMLMAVPYAGVVIGLYIACFDGAGDLAVPVLLYAVALAAMAFLAAGVNSLTWVGGTLFLLSSSVLGMSWFLSGAWVPHHEVWIMASYFLGHAFLLVGILRAAPRAPDASALPASGGATLVIAD</sequence>
<gene>
    <name evidence="7" type="ORF">FM110_01175</name>
</gene>
<name>A0A1X6WT72_9MICO</name>
<accession>A0A1X6WT72</accession>
<dbReference type="EMBL" id="FWFG01000012">
    <property type="protein sequence ID" value="SLM88138.1"/>
    <property type="molecule type" value="Genomic_DNA"/>
</dbReference>
<evidence type="ECO:0000256" key="6">
    <source>
        <dbReference type="SAM" id="Phobius"/>
    </source>
</evidence>
<dbReference type="Proteomes" id="UP000195981">
    <property type="component" value="Unassembled WGS sequence"/>
</dbReference>
<keyword evidence="3 6" id="KW-0812">Transmembrane</keyword>
<dbReference type="Pfam" id="PF07947">
    <property type="entry name" value="YhhN"/>
    <property type="match status" value="1"/>
</dbReference>
<proteinExistence type="inferred from homology"/>
<evidence type="ECO:0008006" key="9">
    <source>
        <dbReference type="Google" id="ProtNLM"/>
    </source>
</evidence>
<dbReference type="AlphaFoldDB" id="A0A1X6WT72"/>
<organism evidence="7 8">
    <name type="scientific">Brachybacterium nesterenkovii</name>
    <dbReference type="NCBI Taxonomy" id="47847"/>
    <lineage>
        <taxon>Bacteria</taxon>
        <taxon>Bacillati</taxon>
        <taxon>Actinomycetota</taxon>
        <taxon>Actinomycetes</taxon>
        <taxon>Micrococcales</taxon>
        <taxon>Dermabacteraceae</taxon>
        <taxon>Brachybacterium</taxon>
    </lineage>
</organism>